<protein>
    <submittedName>
        <fullName evidence="2">Membrane protein</fullName>
    </submittedName>
</protein>
<keyword evidence="1" id="KW-0812">Transmembrane</keyword>
<dbReference type="KEGG" id="vg:70080718"/>
<proteinExistence type="predicted"/>
<feature type="transmembrane region" description="Helical" evidence="1">
    <location>
        <begin position="42"/>
        <end position="62"/>
    </location>
</feature>
<keyword evidence="1" id="KW-0472">Membrane</keyword>
<sequence>MTKRTFRRLAYMVETLVGIVASSWFAAVLIEYPSAEEPPALVLVTWLVAGVAAGLVIIHGVLSGLSAASRLYDSLPE</sequence>
<dbReference type="Proteomes" id="UP000515957">
    <property type="component" value="Segment"/>
</dbReference>
<keyword evidence="1" id="KW-1133">Transmembrane helix</keyword>
<evidence type="ECO:0000313" key="2">
    <source>
        <dbReference type="EMBL" id="QNJ57112.1"/>
    </source>
</evidence>
<accession>A0A7G8LIP0</accession>
<dbReference type="RefSeq" id="YP_010246183.1">
    <property type="nucleotide sequence ID" value="NC_060133.1"/>
</dbReference>
<evidence type="ECO:0000313" key="3">
    <source>
        <dbReference type="Proteomes" id="UP000515957"/>
    </source>
</evidence>
<organism evidence="2 3">
    <name type="scientific">Gordonia phage Rabbitrun</name>
    <dbReference type="NCBI Taxonomy" id="2762280"/>
    <lineage>
        <taxon>Viruses</taxon>
        <taxon>Duplodnaviria</taxon>
        <taxon>Heunggongvirae</taxon>
        <taxon>Uroviricota</taxon>
        <taxon>Caudoviricetes</taxon>
        <taxon>Deeyouvirinae</taxon>
        <taxon>Nevillevirus</taxon>
        <taxon>Nevillevirus rabbitrun</taxon>
    </lineage>
</organism>
<dbReference type="GeneID" id="70080718"/>
<name>A0A7G8LIP0_9CAUD</name>
<reference evidence="2 3" key="1">
    <citation type="submission" date="2020-06" db="EMBL/GenBank/DDBJ databases">
        <authorList>
            <person name="Herren C.D."/>
            <person name="Smith Caldas M."/>
            <person name="Brooke G.M."/>
            <person name="Cabrera L.J."/>
            <person name="Caudill C.B."/>
            <person name="Ewell K.O."/>
            <person name="Haas C.L."/>
            <person name="Shapland G.L."/>
            <person name="Sitek C.J."/>
            <person name="Thompson J.S."/>
            <person name="Pollenz R.S."/>
            <person name="Garlena R.A."/>
            <person name="Russell D.A."/>
            <person name="Pope W.H."/>
            <person name="Jacobs-Sera D."/>
            <person name="Hatfull G.F."/>
        </authorList>
    </citation>
    <scope>NUCLEOTIDE SEQUENCE [LARGE SCALE GENOMIC DNA]</scope>
</reference>
<evidence type="ECO:0000256" key="1">
    <source>
        <dbReference type="SAM" id="Phobius"/>
    </source>
</evidence>
<feature type="transmembrane region" description="Helical" evidence="1">
    <location>
        <begin position="9"/>
        <end position="30"/>
    </location>
</feature>
<dbReference type="EMBL" id="MT658805">
    <property type="protein sequence ID" value="QNJ57112.1"/>
    <property type="molecule type" value="Genomic_DNA"/>
</dbReference>
<gene>
    <name evidence="2" type="primary">70</name>
    <name evidence="2" type="ORF">SEA_RABBITRUN_70</name>
</gene>
<keyword evidence="3" id="KW-1185">Reference proteome</keyword>